<comment type="similarity">
    <text evidence="1">Belongs to the universal stress protein A family.</text>
</comment>
<keyword evidence="4" id="KW-1185">Reference proteome</keyword>
<evidence type="ECO:0000313" key="3">
    <source>
        <dbReference type="EMBL" id="MDT1062598.1"/>
    </source>
</evidence>
<dbReference type="EMBL" id="JAVRQI010000008">
    <property type="protein sequence ID" value="MDT1062598.1"/>
    <property type="molecule type" value="Genomic_DNA"/>
</dbReference>
<evidence type="ECO:0000259" key="2">
    <source>
        <dbReference type="Pfam" id="PF00582"/>
    </source>
</evidence>
<dbReference type="Pfam" id="PF00582">
    <property type="entry name" value="Usp"/>
    <property type="match status" value="1"/>
</dbReference>
<comment type="caution">
    <text evidence="3">The sequence shown here is derived from an EMBL/GenBank/DDBJ whole genome shotgun (WGS) entry which is preliminary data.</text>
</comment>
<dbReference type="InterPro" id="IPR006015">
    <property type="entry name" value="Universal_stress_UspA"/>
</dbReference>
<feature type="domain" description="UspA" evidence="2">
    <location>
        <begin position="18"/>
        <end position="151"/>
    </location>
</feature>
<dbReference type="RefSeq" id="WP_311759696.1">
    <property type="nucleotide sequence ID" value="NZ_JAVRQI010000008.1"/>
</dbReference>
<dbReference type="PANTHER" id="PTHR46268:SF6">
    <property type="entry name" value="UNIVERSAL STRESS PROTEIN UP12"/>
    <property type="match status" value="1"/>
</dbReference>
<dbReference type="Gene3D" id="3.40.50.620">
    <property type="entry name" value="HUPs"/>
    <property type="match status" value="1"/>
</dbReference>
<evidence type="ECO:0000256" key="1">
    <source>
        <dbReference type="ARBA" id="ARBA00008791"/>
    </source>
</evidence>
<dbReference type="InterPro" id="IPR014729">
    <property type="entry name" value="Rossmann-like_a/b/a_fold"/>
</dbReference>
<protein>
    <submittedName>
        <fullName evidence="3">Universal stress protein</fullName>
    </submittedName>
</protein>
<dbReference type="CDD" id="cd00293">
    <property type="entry name" value="USP-like"/>
    <property type="match status" value="1"/>
</dbReference>
<dbReference type="PRINTS" id="PR01438">
    <property type="entry name" value="UNVRSLSTRESS"/>
</dbReference>
<proteinExistence type="inferred from homology"/>
<dbReference type="PANTHER" id="PTHR46268">
    <property type="entry name" value="STRESS RESPONSE PROTEIN NHAX"/>
    <property type="match status" value="1"/>
</dbReference>
<reference evidence="4" key="1">
    <citation type="submission" date="2023-07" db="EMBL/GenBank/DDBJ databases">
        <title>Characterization of two Paracoccaceae strains isolated from Phycosphere and proposal of Xinfangfangia lacusdiani sp. nov.</title>
        <authorList>
            <person name="Deng Y."/>
            <person name="Zhang Y.Q."/>
        </authorList>
    </citation>
    <scope>NUCLEOTIDE SEQUENCE [LARGE SCALE GENOMIC DNA]</scope>
    <source>
        <strain evidence="4">CPCC 101403</strain>
    </source>
</reference>
<gene>
    <name evidence="3" type="ORF">RM190_12035</name>
</gene>
<dbReference type="SUPFAM" id="SSF52402">
    <property type="entry name" value="Adenine nucleotide alpha hydrolases-like"/>
    <property type="match status" value="1"/>
</dbReference>
<evidence type="ECO:0000313" key="4">
    <source>
        <dbReference type="Proteomes" id="UP001251085"/>
    </source>
</evidence>
<dbReference type="Proteomes" id="UP001251085">
    <property type="component" value="Unassembled WGS sequence"/>
</dbReference>
<dbReference type="InterPro" id="IPR006016">
    <property type="entry name" value="UspA"/>
</dbReference>
<organism evidence="3 4">
    <name type="scientific">Paracoccus broussonetiae</name>
    <dbReference type="NCBI Taxonomy" id="3075834"/>
    <lineage>
        <taxon>Bacteria</taxon>
        <taxon>Pseudomonadati</taxon>
        <taxon>Pseudomonadota</taxon>
        <taxon>Alphaproteobacteria</taxon>
        <taxon>Rhodobacterales</taxon>
        <taxon>Paracoccaceae</taxon>
        <taxon>Paracoccus</taxon>
    </lineage>
</organism>
<sequence length="151" mass="15993">MQHLPRDWTEGEIKLIGKVLTTTDGMPHSDIAIQYAAQLAAKYGAPLTICVVNIAHGGPRGPMIQHWSDQEIAGIFDHAASIARENGVAEPKQVSLVSREAAAGIVAYAEDNGYDQIVVGTGNKRGLSRLMIGSVAADVVARAHVTVTVAR</sequence>
<name>A0ABU3EED5_9RHOB</name>
<accession>A0ABU3EED5</accession>